<dbReference type="Proteomes" id="UP000261931">
    <property type="component" value="Unassembled WGS sequence"/>
</dbReference>
<keyword evidence="2" id="KW-1185">Reference proteome</keyword>
<dbReference type="AlphaFoldDB" id="A0A372EKX3"/>
<evidence type="ECO:0000313" key="2">
    <source>
        <dbReference type="Proteomes" id="UP000261931"/>
    </source>
</evidence>
<organism evidence="1 2">
    <name type="scientific">Hydrogenophaga borbori</name>
    <dbReference type="NCBI Taxonomy" id="2294117"/>
    <lineage>
        <taxon>Bacteria</taxon>
        <taxon>Pseudomonadati</taxon>
        <taxon>Pseudomonadota</taxon>
        <taxon>Betaproteobacteria</taxon>
        <taxon>Burkholderiales</taxon>
        <taxon>Comamonadaceae</taxon>
        <taxon>Hydrogenophaga</taxon>
    </lineage>
</organism>
<name>A0A372EKX3_9BURK</name>
<dbReference type="RefSeq" id="WP_181936431.1">
    <property type="nucleotide sequence ID" value="NZ_QVLS01000003.1"/>
</dbReference>
<accession>A0A372EKX3</accession>
<feature type="non-terminal residue" evidence="1">
    <location>
        <position position="1"/>
    </location>
</feature>
<reference evidence="1 2" key="1">
    <citation type="submission" date="2018-08" db="EMBL/GenBank/DDBJ databases">
        <title>Hydrogenophaga sp. LA-38 isolated from sludge.</title>
        <authorList>
            <person name="Im W.-T."/>
        </authorList>
    </citation>
    <scope>NUCLEOTIDE SEQUENCE [LARGE SCALE GENOMIC DNA]</scope>
    <source>
        <strain evidence="1 2">LA-38</strain>
    </source>
</reference>
<protein>
    <submittedName>
        <fullName evidence="1">Uncharacterized protein</fullName>
    </submittedName>
</protein>
<dbReference type="EMBL" id="QVLS01000003">
    <property type="protein sequence ID" value="RFP79969.1"/>
    <property type="molecule type" value="Genomic_DNA"/>
</dbReference>
<gene>
    <name evidence="1" type="ORF">DY262_05795</name>
</gene>
<sequence>AINDLPAGLLLDLYAYAGGRPDAYFDPDGAARLTYYLIDTEPGVYKASGVTARWAFWLRDMGGANALTQVLYDPRGGFLGSSANPLGASSKAYAQWTSSQPNTQGTVQAFVSYYVKDMLSPDSFTQEIDDAAALQLLEDLQTFGDVTRKYIAAACSGGNAAGGADYQLVLPSVKLRGVTLSPGGIAGLNDEPGGQRIDQGADSLTCQQAMTPERAFQRLKRAVQIKESGGMDCSKTGCAALAQNPAGTPASYGSTQFVVSTFVDRMLTFSDVRKPSTNPNLVYQTLFNSQANLSEEEKKALGFLDAQGQDTGLRQRLDQALQHAVYVLGGTYKGQRIVGWRTRLTANTPIDPASDSQVQQFAKETGFSHTPGSTSSEAYGMYVRMVRWAKMFDLMNELRKTARGSPDEAYALLRKESLKEQAQGVATTKEQQFDALLANLGITRDGFRLYLKQPANWNEGWQGFASAAVFTDKTLKAMLLDAPSALFKSRQKFDLISDREIRWKYAAYRVKYPNETEEDIVARIGYFHNAGSDATTLSMARNFGYAKGLVGIWSNTAKMPCDVMNAPRLALDPIKSTQ</sequence>
<comment type="caution">
    <text evidence="1">The sequence shown here is derived from an EMBL/GenBank/DDBJ whole genome shotgun (WGS) entry which is preliminary data.</text>
</comment>
<evidence type="ECO:0000313" key="1">
    <source>
        <dbReference type="EMBL" id="RFP79969.1"/>
    </source>
</evidence>
<proteinExistence type="predicted"/>